<gene>
    <name evidence="1" type="ORF">ACFSXZ_18225</name>
</gene>
<organism evidence="1 2">
    <name type="scientific">Amycolatopsis pigmentata</name>
    <dbReference type="NCBI Taxonomy" id="450801"/>
    <lineage>
        <taxon>Bacteria</taxon>
        <taxon>Bacillati</taxon>
        <taxon>Actinomycetota</taxon>
        <taxon>Actinomycetes</taxon>
        <taxon>Pseudonocardiales</taxon>
        <taxon>Pseudonocardiaceae</taxon>
        <taxon>Amycolatopsis</taxon>
    </lineage>
</organism>
<proteinExistence type="predicted"/>
<sequence length="74" mass="8089">MLVKADNRDGIDPGDLWRWLLDGKATLVLAGASPRTSVELLRRIRASFPDSLLVATLNPAQMKRMTQLTPASAT</sequence>
<dbReference type="Proteomes" id="UP001597417">
    <property type="component" value="Unassembled WGS sequence"/>
</dbReference>
<name>A0ABW5FTA8_9PSEU</name>
<evidence type="ECO:0000313" key="2">
    <source>
        <dbReference type="Proteomes" id="UP001597417"/>
    </source>
</evidence>
<dbReference type="RefSeq" id="WP_378266210.1">
    <property type="nucleotide sequence ID" value="NZ_JBHUKR010000007.1"/>
</dbReference>
<evidence type="ECO:0000313" key="1">
    <source>
        <dbReference type="EMBL" id="MFD2418263.1"/>
    </source>
</evidence>
<dbReference type="EMBL" id="JBHUKR010000007">
    <property type="protein sequence ID" value="MFD2418263.1"/>
    <property type="molecule type" value="Genomic_DNA"/>
</dbReference>
<protein>
    <submittedName>
        <fullName evidence="1">Uncharacterized protein</fullName>
    </submittedName>
</protein>
<reference evidence="2" key="1">
    <citation type="journal article" date="2019" name="Int. J. Syst. Evol. Microbiol.">
        <title>The Global Catalogue of Microorganisms (GCM) 10K type strain sequencing project: providing services to taxonomists for standard genome sequencing and annotation.</title>
        <authorList>
            <consortium name="The Broad Institute Genomics Platform"/>
            <consortium name="The Broad Institute Genome Sequencing Center for Infectious Disease"/>
            <person name="Wu L."/>
            <person name="Ma J."/>
        </authorList>
    </citation>
    <scope>NUCLEOTIDE SEQUENCE [LARGE SCALE GENOMIC DNA]</scope>
    <source>
        <strain evidence="2">CGMCC 4.7645</strain>
    </source>
</reference>
<comment type="caution">
    <text evidence="1">The sequence shown here is derived from an EMBL/GenBank/DDBJ whole genome shotgun (WGS) entry which is preliminary data.</text>
</comment>
<keyword evidence="2" id="KW-1185">Reference proteome</keyword>
<accession>A0ABW5FTA8</accession>